<dbReference type="InterPro" id="IPR040761">
    <property type="entry name" value="Tli4_N"/>
</dbReference>
<gene>
    <name evidence="4" type="ORF">GPY61_19675</name>
</gene>
<feature type="domain" description="Tle cognate immunity protein 4 C-terminal" evidence="2">
    <location>
        <begin position="150"/>
        <end position="313"/>
    </location>
</feature>
<dbReference type="RefSeq" id="WP_160409790.1">
    <property type="nucleotide sequence ID" value="NZ_WSES01000006.1"/>
</dbReference>
<proteinExistence type="predicted"/>
<organism evidence="4 5">
    <name type="scientific">Massilia cellulosiltytica</name>
    <dbReference type="NCBI Taxonomy" id="2683234"/>
    <lineage>
        <taxon>Bacteria</taxon>
        <taxon>Pseudomonadati</taxon>
        <taxon>Pseudomonadota</taxon>
        <taxon>Betaproteobacteria</taxon>
        <taxon>Burkholderiales</taxon>
        <taxon>Oxalobacteraceae</taxon>
        <taxon>Telluria group</taxon>
        <taxon>Massilia</taxon>
    </lineage>
</organism>
<evidence type="ECO:0000313" key="4">
    <source>
        <dbReference type="EMBL" id="MVW62159.1"/>
    </source>
</evidence>
<feature type="region of interest" description="Disordered" evidence="1">
    <location>
        <begin position="310"/>
        <end position="335"/>
    </location>
</feature>
<feature type="compositionally biased region" description="Pro residues" evidence="1">
    <location>
        <begin position="528"/>
        <end position="540"/>
    </location>
</feature>
<evidence type="ECO:0000256" key="1">
    <source>
        <dbReference type="SAM" id="MobiDB-lite"/>
    </source>
</evidence>
<evidence type="ECO:0008006" key="6">
    <source>
        <dbReference type="Google" id="ProtNLM"/>
    </source>
</evidence>
<dbReference type="EMBL" id="WSES01000006">
    <property type="protein sequence ID" value="MVW62159.1"/>
    <property type="molecule type" value="Genomic_DNA"/>
</dbReference>
<feature type="compositionally biased region" description="Pro residues" evidence="1">
    <location>
        <begin position="316"/>
        <end position="329"/>
    </location>
</feature>
<comment type="caution">
    <text evidence="4">The sequence shown here is derived from an EMBL/GenBank/DDBJ whole genome shotgun (WGS) entry which is preliminary data.</text>
</comment>
<accession>A0A7X3G386</accession>
<dbReference type="Pfam" id="PF18443">
    <property type="entry name" value="Tli4_N"/>
    <property type="match status" value="1"/>
</dbReference>
<dbReference type="AlphaFoldDB" id="A0A7X3G386"/>
<keyword evidence="5" id="KW-1185">Reference proteome</keyword>
<feature type="domain" description="Tle cognate immunity protein 4 N-terminal" evidence="3">
    <location>
        <begin position="6"/>
        <end position="134"/>
    </location>
</feature>
<sequence>MTGKMKTVCVGRYLVDVPGEADVSLSGERISGFAIDSVEEDEATFRGRVAAREAEIAARGRDHDDSGEGGMLDAHDLLIPGVTGRSFVYGRSRGHMMNGDRRIDMESVSIEVHAHMNGLSFTMSASSKQAQGVKDAETLLARLQVRGRDEIPRGPGFCVWRGVFAEPLPEHENEHVTLHLGLPGHPDMGLAFDVMPAGRTDRSLLVRVADIDADASADEMLRVTKLRSGKRSINGIDGEEVLERVRELNFTTGYSFMWEAHGVGNDPLQPYLLLNMETGTNPSPGGKPVDSSLHEDAVLELWDSISSSIRLRKSDSPPPSDPPPAPPGPKLGALATAGEICPQSGWWKCREGGPGVDVQGGSVQWIRKGDRMPQALLLPRQTLWQKLRGLQPSIEPSQPTTWRLVDQRLRPRTPMLVTLAPPGPGSLALEGEADPVQAAAPGTNVRTGEICPASGWWRCGEAHALDGTRWFPRGSTLPAATFQVAVGMFGRSAGPEVIQRRSTWQLMRIAEAERVALLAGSVQDGQPEPGPPPMGPSTLA</sequence>
<name>A0A7X3G386_9BURK</name>
<dbReference type="Proteomes" id="UP000443353">
    <property type="component" value="Unassembled WGS sequence"/>
</dbReference>
<reference evidence="4 5" key="1">
    <citation type="submission" date="2019-12" db="EMBL/GenBank/DDBJ databases">
        <authorList>
            <person name="Li C."/>
            <person name="Zhao J."/>
        </authorList>
    </citation>
    <scope>NUCLEOTIDE SEQUENCE [LARGE SCALE GENOMIC DNA]</scope>
    <source>
        <strain evidence="4 5">NEAU-DD11</strain>
    </source>
</reference>
<protein>
    <recommendedName>
        <fullName evidence="6">Tle cognate immunity protein 4 C-terminal domain-containing protein</fullName>
    </recommendedName>
</protein>
<evidence type="ECO:0000259" key="2">
    <source>
        <dbReference type="Pfam" id="PF18426"/>
    </source>
</evidence>
<feature type="region of interest" description="Disordered" evidence="1">
    <location>
        <begin position="521"/>
        <end position="540"/>
    </location>
</feature>
<dbReference type="InterPro" id="IPR041290">
    <property type="entry name" value="Tli4_C"/>
</dbReference>
<dbReference type="Pfam" id="PF18426">
    <property type="entry name" value="Tli4_C"/>
    <property type="match status" value="1"/>
</dbReference>
<evidence type="ECO:0000259" key="3">
    <source>
        <dbReference type="Pfam" id="PF18443"/>
    </source>
</evidence>
<evidence type="ECO:0000313" key="5">
    <source>
        <dbReference type="Proteomes" id="UP000443353"/>
    </source>
</evidence>